<dbReference type="InterPro" id="IPR024096">
    <property type="entry name" value="NO_sig/Golgi_transp_ligand-bd"/>
</dbReference>
<keyword evidence="9" id="KW-1185">Reference proteome</keyword>
<dbReference type="Gene3D" id="1.10.10.60">
    <property type="entry name" value="Homeodomain-like"/>
    <property type="match status" value="1"/>
</dbReference>
<dbReference type="RefSeq" id="WP_244314814.1">
    <property type="nucleotide sequence ID" value="NZ_QEOB01000004.1"/>
</dbReference>
<dbReference type="Pfam" id="PF00158">
    <property type="entry name" value="Sigma54_activat"/>
    <property type="match status" value="1"/>
</dbReference>
<dbReference type="InterPro" id="IPR025943">
    <property type="entry name" value="Sigma_54_int_dom_ATP-bd_2"/>
</dbReference>
<dbReference type="InterPro" id="IPR010523">
    <property type="entry name" value="XylR_N"/>
</dbReference>
<organism evidence="8 9">
    <name type="scientific">Paraburkholderia unamae</name>
    <dbReference type="NCBI Taxonomy" id="219649"/>
    <lineage>
        <taxon>Bacteria</taxon>
        <taxon>Pseudomonadati</taxon>
        <taxon>Pseudomonadota</taxon>
        <taxon>Betaproteobacteria</taxon>
        <taxon>Burkholderiales</taxon>
        <taxon>Burkholderiaceae</taxon>
        <taxon>Paraburkholderia</taxon>
    </lineage>
</organism>
<evidence type="ECO:0000256" key="6">
    <source>
        <dbReference type="SAM" id="MobiDB-lite"/>
    </source>
</evidence>
<dbReference type="InterPro" id="IPR025944">
    <property type="entry name" value="Sigma_54_int_dom_CS"/>
</dbReference>
<keyword evidence="2" id="KW-0067">ATP-binding</keyword>
<dbReference type="Gene3D" id="3.30.1380.20">
    <property type="entry name" value="Trafficking protein particle complex subunit 3"/>
    <property type="match status" value="1"/>
</dbReference>
<dbReference type="Pfam" id="PF06505">
    <property type="entry name" value="XylR_N"/>
    <property type="match status" value="1"/>
</dbReference>
<dbReference type="CDD" id="cd00009">
    <property type="entry name" value="AAA"/>
    <property type="match status" value="1"/>
</dbReference>
<dbReference type="PRINTS" id="PR01590">
    <property type="entry name" value="HTHFIS"/>
</dbReference>
<evidence type="ECO:0000256" key="3">
    <source>
        <dbReference type="ARBA" id="ARBA00023015"/>
    </source>
</evidence>
<feature type="region of interest" description="Disordered" evidence="6">
    <location>
        <begin position="1"/>
        <end position="35"/>
    </location>
</feature>
<feature type="compositionally biased region" description="Basic and acidic residues" evidence="6">
    <location>
        <begin position="1"/>
        <end position="15"/>
    </location>
</feature>
<gene>
    <name evidence="8" type="ORF">C7402_104408</name>
</gene>
<evidence type="ECO:0000256" key="5">
    <source>
        <dbReference type="ARBA" id="ARBA00023163"/>
    </source>
</evidence>
<dbReference type="SUPFAM" id="SSF46689">
    <property type="entry name" value="Homeodomain-like"/>
    <property type="match status" value="1"/>
</dbReference>
<dbReference type="InterPro" id="IPR025662">
    <property type="entry name" value="Sigma_54_int_dom_ATP-bd_1"/>
</dbReference>
<dbReference type="PROSITE" id="PS00675">
    <property type="entry name" value="SIGMA54_INTERACT_1"/>
    <property type="match status" value="1"/>
</dbReference>
<evidence type="ECO:0000313" key="9">
    <source>
        <dbReference type="Proteomes" id="UP000245712"/>
    </source>
</evidence>
<evidence type="ECO:0000256" key="1">
    <source>
        <dbReference type="ARBA" id="ARBA00022741"/>
    </source>
</evidence>
<dbReference type="SMART" id="SM00989">
    <property type="entry name" value="V4R"/>
    <property type="match status" value="1"/>
</dbReference>
<dbReference type="InterPro" id="IPR009057">
    <property type="entry name" value="Homeodomain-like_sf"/>
</dbReference>
<dbReference type="Gene3D" id="3.40.50.300">
    <property type="entry name" value="P-loop containing nucleotide triphosphate hydrolases"/>
    <property type="match status" value="1"/>
</dbReference>
<dbReference type="SUPFAM" id="SSF52540">
    <property type="entry name" value="P-loop containing nucleoside triphosphate hydrolases"/>
    <property type="match status" value="1"/>
</dbReference>
<dbReference type="EMBL" id="QEOB01000004">
    <property type="protein sequence ID" value="PVX85164.1"/>
    <property type="molecule type" value="Genomic_DNA"/>
</dbReference>
<evidence type="ECO:0000256" key="4">
    <source>
        <dbReference type="ARBA" id="ARBA00023125"/>
    </source>
</evidence>
<dbReference type="PROSITE" id="PS00688">
    <property type="entry name" value="SIGMA54_INTERACT_3"/>
    <property type="match status" value="1"/>
</dbReference>
<dbReference type="SUPFAM" id="SSF111126">
    <property type="entry name" value="Ligand-binding domain in the NO signalling and Golgi transport"/>
    <property type="match status" value="1"/>
</dbReference>
<evidence type="ECO:0000256" key="2">
    <source>
        <dbReference type="ARBA" id="ARBA00022840"/>
    </source>
</evidence>
<dbReference type="PANTHER" id="PTHR32071">
    <property type="entry name" value="TRANSCRIPTIONAL REGULATORY PROTEIN"/>
    <property type="match status" value="1"/>
</dbReference>
<dbReference type="Proteomes" id="UP000245712">
    <property type="component" value="Unassembled WGS sequence"/>
</dbReference>
<dbReference type="Pfam" id="PF25601">
    <property type="entry name" value="AAA_lid_14"/>
    <property type="match status" value="1"/>
</dbReference>
<dbReference type="InterPro" id="IPR002197">
    <property type="entry name" value="HTH_Fis"/>
</dbReference>
<reference evidence="8 9" key="1">
    <citation type="submission" date="2018-05" db="EMBL/GenBank/DDBJ databases">
        <title>Genomic Encyclopedia of Type Strains, Phase IV (KMG-V): Genome sequencing to study the core and pangenomes of soil and plant-associated prokaryotes.</title>
        <authorList>
            <person name="Whitman W."/>
        </authorList>
    </citation>
    <scope>NUCLEOTIDE SEQUENCE [LARGE SCALE GENOMIC DNA]</scope>
    <source>
        <strain evidence="8 9">SCZa-39</strain>
    </source>
</reference>
<dbReference type="InterPro" id="IPR004096">
    <property type="entry name" value="V4R"/>
</dbReference>
<dbReference type="Pfam" id="PF02954">
    <property type="entry name" value="HTH_8"/>
    <property type="match status" value="1"/>
</dbReference>
<dbReference type="InterPro" id="IPR058031">
    <property type="entry name" value="AAA_lid_NorR"/>
</dbReference>
<feature type="domain" description="Sigma-54 factor interaction" evidence="7">
    <location>
        <begin position="277"/>
        <end position="506"/>
    </location>
</feature>
<dbReference type="InterPro" id="IPR003593">
    <property type="entry name" value="AAA+_ATPase"/>
</dbReference>
<dbReference type="PROSITE" id="PS50045">
    <property type="entry name" value="SIGMA54_INTERACT_4"/>
    <property type="match status" value="1"/>
</dbReference>
<name>A0ABX5KTS0_9BURK</name>
<evidence type="ECO:0000313" key="8">
    <source>
        <dbReference type="EMBL" id="PVX85164.1"/>
    </source>
</evidence>
<protein>
    <submittedName>
        <fullName evidence="8">Regulatory Fis family protein</fullName>
    </submittedName>
</protein>
<sequence>MGTQHKAEPARDRTGDQTGDQAGDHTGGQMKLVTPKGARVDSLRYPDIADLMSRLRFAPGNGRIWLDDQRMVLLHAQSLGTLRRELIDSLGIDAARGLLTRMGYNSGARDAELVGKVRAANDVAEMFAVGPQLHMLEGLTEVEPVRLEIDVEKGHYYGEFLWKGCAEDEEHVRIYGIGAEPACWTQIGYASGYTSVFMGRPILYREVECRALGQSYCRIIGKPIEAWGDEATNDLRFLKAQSFTQGLAASDEHTHALSGYGALAPRETPTAFGDGNMVGASPGFNAVCHMIRRVAGTRATVLFLGESGVGKEVFARTLHRISKRSEGAFVAINCAAIPEALVESELFGVEKGGFTDATQSRPGRFERANGGTLFLDEIGILTMTAQGKLLRALQEGEIERVGDTQTRRVDVRVVAATNLDLRDEVRAGRFREDLFFRLNVFPVRVPSLRERKEDLPVLLNHFLRKYRERHGRNVTGFTSRAIDAILSYNWPGNIRELENIVERGVILAADDGAIDVGHLFISGETFDLSVFGVDEHGALLPSDKLNLLAGSEDEAGRVTRQVTSLLMGTENEGPPLSLDDIESALLKSAVRQASGNLSAAARNLGITRAQLVYRLKSRGLRV</sequence>
<comment type="caution">
    <text evidence="8">The sequence shown here is derived from an EMBL/GenBank/DDBJ whole genome shotgun (WGS) entry which is preliminary data.</text>
</comment>
<dbReference type="InterPro" id="IPR027417">
    <property type="entry name" value="P-loop_NTPase"/>
</dbReference>
<keyword evidence="5" id="KW-0804">Transcription</keyword>
<accession>A0ABX5KTS0</accession>
<keyword evidence="3" id="KW-0805">Transcription regulation</keyword>
<dbReference type="InterPro" id="IPR002078">
    <property type="entry name" value="Sigma_54_int"/>
</dbReference>
<dbReference type="Pfam" id="PF02830">
    <property type="entry name" value="V4R"/>
    <property type="match status" value="1"/>
</dbReference>
<dbReference type="Gene3D" id="1.10.8.60">
    <property type="match status" value="1"/>
</dbReference>
<evidence type="ECO:0000259" key="7">
    <source>
        <dbReference type="PROSITE" id="PS50045"/>
    </source>
</evidence>
<proteinExistence type="predicted"/>
<keyword evidence="4" id="KW-0238">DNA-binding</keyword>
<dbReference type="SMART" id="SM00382">
    <property type="entry name" value="AAA"/>
    <property type="match status" value="1"/>
</dbReference>
<keyword evidence="1" id="KW-0547">Nucleotide-binding</keyword>
<dbReference type="PROSITE" id="PS00676">
    <property type="entry name" value="SIGMA54_INTERACT_2"/>
    <property type="match status" value="1"/>
</dbReference>